<dbReference type="AlphaFoldDB" id="A0A7N2N6B5"/>
<dbReference type="Gramene" id="QL93p0053_0512:mrna">
    <property type="protein sequence ID" value="QL93p0053_0512:mrna:CDS:2"/>
    <property type="gene ID" value="QL93p0053_0512"/>
</dbReference>
<organism evidence="2 3">
    <name type="scientific">Quercus lobata</name>
    <name type="common">Valley oak</name>
    <dbReference type="NCBI Taxonomy" id="97700"/>
    <lineage>
        <taxon>Eukaryota</taxon>
        <taxon>Viridiplantae</taxon>
        <taxon>Streptophyta</taxon>
        <taxon>Embryophyta</taxon>
        <taxon>Tracheophyta</taxon>
        <taxon>Spermatophyta</taxon>
        <taxon>Magnoliopsida</taxon>
        <taxon>eudicotyledons</taxon>
        <taxon>Gunneridae</taxon>
        <taxon>Pentapetalae</taxon>
        <taxon>rosids</taxon>
        <taxon>fabids</taxon>
        <taxon>Fagales</taxon>
        <taxon>Fagaceae</taxon>
        <taxon>Quercus</taxon>
    </lineage>
</organism>
<dbReference type="Proteomes" id="UP000594261">
    <property type="component" value="Unassembled WGS sequence"/>
</dbReference>
<name>A0A7N2N6B5_QUELO</name>
<evidence type="ECO:0000313" key="3">
    <source>
        <dbReference type="Proteomes" id="UP000594261"/>
    </source>
</evidence>
<dbReference type="GO" id="GO:0004714">
    <property type="term" value="F:transmembrane receptor protein tyrosine kinase activity"/>
    <property type="evidence" value="ECO:0007669"/>
    <property type="project" value="InterPro"/>
</dbReference>
<dbReference type="InParanoid" id="A0A7N2N6B5"/>
<evidence type="ECO:0000313" key="2">
    <source>
        <dbReference type="EnsemblPlants" id="QL93p0053_0512:mrna:CDS:2"/>
    </source>
</evidence>
<sequence>MLTPIVSIFCLLFLLYQITLVASSTPPRYVPVDDITLDCGTATSGKSKGIDGRDWTGDFQSKFVPKEELNLKSNTSRSPTEGIIPFTTARIKCWWELVKKWKLEDDFREK</sequence>
<dbReference type="PANTHER" id="PTHR34590">
    <property type="entry name" value="OS03G0124300 PROTEIN-RELATED"/>
    <property type="match status" value="1"/>
</dbReference>
<dbReference type="EnsemblPlants" id="QL93p0053_0512:mrna">
    <property type="protein sequence ID" value="QL93p0053_0512:mrna:CDS:2"/>
    <property type="gene ID" value="QL93p0053_0512"/>
</dbReference>
<feature type="chain" id="PRO_5029501396" evidence="1">
    <location>
        <begin position="24"/>
        <end position="110"/>
    </location>
</feature>
<keyword evidence="1" id="KW-0732">Signal</keyword>
<evidence type="ECO:0000256" key="1">
    <source>
        <dbReference type="SAM" id="SignalP"/>
    </source>
</evidence>
<dbReference type="InterPro" id="IPR045272">
    <property type="entry name" value="ANXUR1/2-like"/>
</dbReference>
<protein>
    <submittedName>
        <fullName evidence="2">Uncharacterized protein</fullName>
    </submittedName>
</protein>
<feature type="signal peptide" evidence="1">
    <location>
        <begin position="1"/>
        <end position="23"/>
    </location>
</feature>
<accession>A0A7N2N6B5</accession>
<proteinExistence type="predicted"/>
<dbReference type="PANTHER" id="PTHR34590:SF15">
    <property type="entry name" value="PROTEIN KINASE DOMAIN-CONTAINING PROTEIN"/>
    <property type="match status" value="1"/>
</dbReference>
<reference evidence="2" key="1">
    <citation type="submission" date="2021-01" db="UniProtKB">
        <authorList>
            <consortium name="EnsemblPlants"/>
        </authorList>
    </citation>
    <scope>IDENTIFICATION</scope>
</reference>
<keyword evidence="3" id="KW-1185">Reference proteome</keyword>